<keyword evidence="6" id="KW-1185">Reference proteome</keyword>
<evidence type="ECO:0000313" key="6">
    <source>
        <dbReference type="Proteomes" id="UP001465976"/>
    </source>
</evidence>
<evidence type="ECO:0000256" key="1">
    <source>
        <dbReference type="ARBA" id="ARBA00022737"/>
    </source>
</evidence>
<keyword evidence="3" id="KW-0067">ATP-binding</keyword>
<accession>A0ABR3F0U5</accession>
<name>A0ABR3F0U5_9AGAR</name>
<dbReference type="InterPro" id="IPR050173">
    <property type="entry name" value="ABC_transporter_C-like"/>
</dbReference>
<feature type="non-terminal residue" evidence="5">
    <location>
        <position position="154"/>
    </location>
</feature>
<organism evidence="5 6">
    <name type="scientific">Marasmius crinis-equi</name>
    <dbReference type="NCBI Taxonomy" id="585013"/>
    <lineage>
        <taxon>Eukaryota</taxon>
        <taxon>Fungi</taxon>
        <taxon>Dikarya</taxon>
        <taxon>Basidiomycota</taxon>
        <taxon>Agaricomycotina</taxon>
        <taxon>Agaricomycetes</taxon>
        <taxon>Agaricomycetidae</taxon>
        <taxon>Agaricales</taxon>
        <taxon>Marasmiineae</taxon>
        <taxon>Marasmiaceae</taxon>
        <taxon>Marasmius</taxon>
    </lineage>
</organism>
<dbReference type="EMBL" id="JBAHYK010001252">
    <property type="protein sequence ID" value="KAL0568826.1"/>
    <property type="molecule type" value="Genomic_DNA"/>
</dbReference>
<dbReference type="Proteomes" id="UP001465976">
    <property type="component" value="Unassembled WGS sequence"/>
</dbReference>
<sequence>MVRRLVGLEQSMVALERVKEYSDLKREAPEFVEPRPPASWPKKGEIKCEDLVIRYAPDLPDVLHRLNFEIKPGEKVGILGRTGSGKSTLALTFFRFVEATEGRILVDDIDISKIGLTDLRSKLTIIPRIGSKAILSGTLRSTLDVFDEYDDAEI</sequence>
<keyword evidence="2" id="KW-0547">Nucleotide-binding</keyword>
<evidence type="ECO:0000256" key="2">
    <source>
        <dbReference type="ARBA" id="ARBA00022741"/>
    </source>
</evidence>
<comment type="caution">
    <text evidence="5">The sequence shown here is derived from an EMBL/GenBank/DDBJ whole genome shotgun (WGS) entry which is preliminary data.</text>
</comment>
<dbReference type="Pfam" id="PF00005">
    <property type="entry name" value="ABC_tran"/>
    <property type="match status" value="1"/>
</dbReference>
<protein>
    <recommendedName>
        <fullName evidence="4">ABC transporter domain-containing protein</fullName>
    </recommendedName>
</protein>
<dbReference type="PANTHER" id="PTHR24223:SF353">
    <property type="entry name" value="ABC TRANSPORTER ATP-BINDING PROTEIN_PERMEASE VMR1-RELATED"/>
    <property type="match status" value="1"/>
</dbReference>
<gene>
    <name evidence="5" type="ORF">V5O48_013159</name>
</gene>
<dbReference type="Gene3D" id="3.40.50.300">
    <property type="entry name" value="P-loop containing nucleotide triphosphate hydrolases"/>
    <property type="match status" value="1"/>
</dbReference>
<reference evidence="5 6" key="1">
    <citation type="submission" date="2024-02" db="EMBL/GenBank/DDBJ databases">
        <title>A draft genome for the cacao thread blight pathogen Marasmius crinis-equi.</title>
        <authorList>
            <person name="Cohen S.P."/>
            <person name="Baruah I.K."/>
            <person name="Amoako-Attah I."/>
            <person name="Bukari Y."/>
            <person name="Meinhardt L.W."/>
            <person name="Bailey B.A."/>
        </authorList>
    </citation>
    <scope>NUCLEOTIDE SEQUENCE [LARGE SCALE GENOMIC DNA]</scope>
    <source>
        <strain evidence="5 6">GH-76</strain>
    </source>
</reference>
<proteinExistence type="predicted"/>
<dbReference type="SUPFAM" id="SSF52540">
    <property type="entry name" value="P-loop containing nucleoside triphosphate hydrolases"/>
    <property type="match status" value="1"/>
</dbReference>
<feature type="domain" description="ABC transporter" evidence="4">
    <location>
        <begin position="63"/>
        <end position="127"/>
    </location>
</feature>
<evidence type="ECO:0000313" key="5">
    <source>
        <dbReference type="EMBL" id="KAL0568826.1"/>
    </source>
</evidence>
<dbReference type="PANTHER" id="PTHR24223">
    <property type="entry name" value="ATP-BINDING CASSETTE SUB-FAMILY C"/>
    <property type="match status" value="1"/>
</dbReference>
<keyword evidence="1" id="KW-0677">Repeat</keyword>
<evidence type="ECO:0000256" key="3">
    <source>
        <dbReference type="ARBA" id="ARBA00022840"/>
    </source>
</evidence>
<dbReference type="InterPro" id="IPR003439">
    <property type="entry name" value="ABC_transporter-like_ATP-bd"/>
</dbReference>
<evidence type="ECO:0000259" key="4">
    <source>
        <dbReference type="Pfam" id="PF00005"/>
    </source>
</evidence>
<dbReference type="InterPro" id="IPR027417">
    <property type="entry name" value="P-loop_NTPase"/>
</dbReference>